<evidence type="ECO:0000313" key="4">
    <source>
        <dbReference type="Proteomes" id="UP000315003"/>
    </source>
</evidence>
<evidence type="ECO:0000259" key="2">
    <source>
        <dbReference type="PROSITE" id="PS50198"/>
    </source>
</evidence>
<name>A0A517SY98_9BACT</name>
<dbReference type="PANTHER" id="PTHR47245">
    <property type="entry name" value="PEPTIDYLPROLYL ISOMERASE"/>
    <property type="match status" value="1"/>
</dbReference>
<keyword evidence="4" id="KW-1185">Reference proteome</keyword>
<dbReference type="Gene3D" id="3.10.50.40">
    <property type="match status" value="1"/>
</dbReference>
<dbReference type="InterPro" id="IPR023058">
    <property type="entry name" value="PPIase_PpiC_CS"/>
</dbReference>
<evidence type="ECO:0000313" key="3">
    <source>
        <dbReference type="EMBL" id="QDT61116.1"/>
    </source>
</evidence>
<keyword evidence="1" id="KW-0697">Rotamase</keyword>
<dbReference type="PROSITE" id="PS50198">
    <property type="entry name" value="PPIC_PPIASE_2"/>
    <property type="match status" value="1"/>
</dbReference>
<dbReference type="InterPro" id="IPR046357">
    <property type="entry name" value="PPIase_dom_sf"/>
</dbReference>
<dbReference type="PANTHER" id="PTHR47245:SF2">
    <property type="entry name" value="PEPTIDYL-PROLYL CIS-TRANS ISOMERASE HP_0175-RELATED"/>
    <property type="match status" value="1"/>
</dbReference>
<accession>A0A517SY98</accession>
<dbReference type="RefSeq" id="WP_145274827.1">
    <property type="nucleotide sequence ID" value="NZ_CP036272.1"/>
</dbReference>
<feature type="domain" description="PpiC" evidence="2">
    <location>
        <begin position="1"/>
        <end position="90"/>
    </location>
</feature>
<sequence length="94" mass="10173">MLRIRARHIQLSSPDVANQVMQLWQAGENFADLAKRYSECSTAVQGGSLGHFGPGQMSPEIDAVCMRGEPGGVYGPIQTAHGIHLVEVIERAEV</sequence>
<organism evidence="3 4">
    <name type="scientific">Stieleria bergensis</name>
    <dbReference type="NCBI Taxonomy" id="2528025"/>
    <lineage>
        <taxon>Bacteria</taxon>
        <taxon>Pseudomonadati</taxon>
        <taxon>Planctomycetota</taxon>
        <taxon>Planctomycetia</taxon>
        <taxon>Pirellulales</taxon>
        <taxon>Pirellulaceae</taxon>
        <taxon>Stieleria</taxon>
    </lineage>
</organism>
<dbReference type="OrthoDB" id="14196at2"/>
<dbReference type="InterPro" id="IPR000297">
    <property type="entry name" value="PPIase_PpiC"/>
</dbReference>
<dbReference type="Proteomes" id="UP000315003">
    <property type="component" value="Chromosome"/>
</dbReference>
<dbReference type="InterPro" id="IPR050245">
    <property type="entry name" value="PrsA_foldase"/>
</dbReference>
<proteinExistence type="predicted"/>
<dbReference type="Pfam" id="PF00639">
    <property type="entry name" value="Rotamase"/>
    <property type="match status" value="1"/>
</dbReference>
<dbReference type="EMBL" id="CP036272">
    <property type="protein sequence ID" value="QDT61116.1"/>
    <property type="molecule type" value="Genomic_DNA"/>
</dbReference>
<dbReference type="PROSITE" id="PS01096">
    <property type="entry name" value="PPIC_PPIASE_1"/>
    <property type="match status" value="1"/>
</dbReference>
<evidence type="ECO:0000256" key="1">
    <source>
        <dbReference type="PROSITE-ProRule" id="PRU00278"/>
    </source>
</evidence>
<dbReference type="EC" id="5.2.1.8" evidence="3"/>
<keyword evidence="1 3" id="KW-0413">Isomerase</keyword>
<reference evidence="3 4" key="1">
    <citation type="submission" date="2019-02" db="EMBL/GenBank/DDBJ databases">
        <title>Deep-cultivation of Planctomycetes and their phenomic and genomic characterization uncovers novel biology.</title>
        <authorList>
            <person name="Wiegand S."/>
            <person name="Jogler M."/>
            <person name="Boedeker C."/>
            <person name="Pinto D."/>
            <person name="Vollmers J."/>
            <person name="Rivas-Marin E."/>
            <person name="Kohn T."/>
            <person name="Peeters S.H."/>
            <person name="Heuer A."/>
            <person name="Rast P."/>
            <person name="Oberbeckmann S."/>
            <person name="Bunk B."/>
            <person name="Jeske O."/>
            <person name="Meyerdierks A."/>
            <person name="Storesund J.E."/>
            <person name="Kallscheuer N."/>
            <person name="Luecker S."/>
            <person name="Lage O.M."/>
            <person name="Pohl T."/>
            <person name="Merkel B.J."/>
            <person name="Hornburger P."/>
            <person name="Mueller R.-W."/>
            <person name="Bruemmer F."/>
            <person name="Labrenz M."/>
            <person name="Spormann A.M."/>
            <person name="Op den Camp H."/>
            <person name="Overmann J."/>
            <person name="Amann R."/>
            <person name="Jetten M.S.M."/>
            <person name="Mascher T."/>
            <person name="Medema M.H."/>
            <person name="Devos D.P."/>
            <person name="Kaster A.-K."/>
            <person name="Ovreas L."/>
            <person name="Rohde M."/>
            <person name="Galperin M.Y."/>
            <person name="Jogler C."/>
        </authorList>
    </citation>
    <scope>NUCLEOTIDE SEQUENCE [LARGE SCALE GENOMIC DNA]</scope>
    <source>
        <strain evidence="3 4">SV_7m_r</strain>
    </source>
</reference>
<protein>
    <submittedName>
        <fullName evidence="3">Foldase protein PrsA</fullName>
        <ecNumber evidence="3">5.2.1.8</ecNumber>
    </submittedName>
</protein>
<dbReference type="AlphaFoldDB" id="A0A517SY98"/>
<gene>
    <name evidence="3" type="primary">prsA_2</name>
    <name evidence="3" type="ORF">SV7mr_36470</name>
</gene>
<dbReference type="GO" id="GO:0003755">
    <property type="term" value="F:peptidyl-prolyl cis-trans isomerase activity"/>
    <property type="evidence" value="ECO:0007669"/>
    <property type="project" value="UniProtKB-KW"/>
</dbReference>
<dbReference type="SUPFAM" id="SSF54534">
    <property type="entry name" value="FKBP-like"/>
    <property type="match status" value="1"/>
</dbReference>